<evidence type="ECO:0000256" key="1">
    <source>
        <dbReference type="ARBA" id="ARBA00009142"/>
    </source>
</evidence>
<keyword evidence="2" id="KW-0472">Membrane</keyword>
<proteinExistence type="inferred from homology"/>
<evidence type="ECO:0000256" key="2">
    <source>
        <dbReference type="SAM" id="Phobius"/>
    </source>
</evidence>
<reference evidence="4" key="1">
    <citation type="journal article" date="2019" name="Nat. Commun.">
        <title>The genome of broomcorn millet.</title>
        <authorList>
            <person name="Zou C."/>
            <person name="Miki D."/>
            <person name="Li D."/>
            <person name="Tang Q."/>
            <person name="Xiao L."/>
            <person name="Rajput S."/>
            <person name="Deng P."/>
            <person name="Jia W."/>
            <person name="Huang R."/>
            <person name="Zhang M."/>
            <person name="Sun Y."/>
            <person name="Hu J."/>
            <person name="Fu X."/>
            <person name="Schnable P.S."/>
            <person name="Li F."/>
            <person name="Zhang H."/>
            <person name="Feng B."/>
            <person name="Zhu X."/>
            <person name="Liu R."/>
            <person name="Schnable J.C."/>
            <person name="Zhu J.-K."/>
            <person name="Zhang H."/>
        </authorList>
    </citation>
    <scope>NUCLEOTIDE SEQUENCE [LARGE SCALE GENOMIC DNA]</scope>
</reference>
<dbReference type="EMBL" id="PQIB02000004">
    <property type="protein sequence ID" value="RLN24328.1"/>
    <property type="molecule type" value="Genomic_DNA"/>
</dbReference>
<organism evidence="3 4">
    <name type="scientific">Panicum miliaceum</name>
    <name type="common">Proso millet</name>
    <name type="synonym">Broomcorn millet</name>
    <dbReference type="NCBI Taxonomy" id="4540"/>
    <lineage>
        <taxon>Eukaryota</taxon>
        <taxon>Viridiplantae</taxon>
        <taxon>Streptophyta</taxon>
        <taxon>Embryophyta</taxon>
        <taxon>Tracheophyta</taxon>
        <taxon>Spermatophyta</taxon>
        <taxon>Magnoliopsida</taxon>
        <taxon>Liliopsida</taxon>
        <taxon>Poales</taxon>
        <taxon>Poaceae</taxon>
        <taxon>PACMAD clade</taxon>
        <taxon>Panicoideae</taxon>
        <taxon>Panicodae</taxon>
        <taxon>Paniceae</taxon>
        <taxon>Panicinae</taxon>
        <taxon>Panicum</taxon>
        <taxon>Panicum sect. Panicum</taxon>
    </lineage>
</organism>
<evidence type="ECO:0000313" key="3">
    <source>
        <dbReference type="EMBL" id="RLN24328.1"/>
    </source>
</evidence>
<dbReference type="STRING" id="4540.A0A3L6SNW5"/>
<feature type="transmembrane region" description="Helical" evidence="2">
    <location>
        <begin position="88"/>
        <end position="109"/>
    </location>
</feature>
<gene>
    <name evidence="3" type="ORF">C2845_PM07G26850</name>
</gene>
<evidence type="ECO:0000313" key="4">
    <source>
        <dbReference type="Proteomes" id="UP000275267"/>
    </source>
</evidence>
<dbReference type="PANTHER" id="PTHR14255:SF35">
    <property type="entry name" value="OS01G0786700 PROTEIN"/>
    <property type="match status" value="1"/>
</dbReference>
<feature type="transmembrane region" description="Helical" evidence="2">
    <location>
        <begin position="54"/>
        <end position="76"/>
    </location>
</feature>
<dbReference type="OrthoDB" id="434519at2759"/>
<dbReference type="Proteomes" id="UP000275267">
    <property type="component" value="Unassembled WGS sequence"/>
</dbReference>
<comment type="caution">
    <text evidence="3">The sequence shown here is derived from an EMBL/GenBank/DDBJ whole genome shotgun (WGS) entry which is preliminary data.</text>
</comment>
<comment type="similarity">
    <text evidence="1">Belongs to the 4-toluene sulfonate uptake permease (TSUP) (TC 2.A.102) family.</text>
</comment>
<sequence>MAFTACIVHWWKRKSQTQTTSLVVDEAASATTMFMILFSSSMSTVRLVILGADGVVSALVYATICFVAAAVGLVAVEGAIRKSGRVSLIVLAVAAAMALSAARVCAEYTGGEYMGFKLPC</sequence>
<feature type="transmembrane region" description="Helical" evidence="2">
    <location>
        <begin position="22"/>
        <end position="42"/>
    </location>
</feature>
<dbReference type="AlphaFoldDB" id="A0A3L6SNW5"/>
<protein>
    <submittedName>
        <fullName evidence="3">Uncharacterized protein</fullName>
    </submittedName>
</protein>
<keyword evidence="2" id="KW-1133">Transmembrane helix</keyword>
<accession>A0A3L6SNW5</accession>
<dbReference type="GO" id="GO:0016567">
    <property type="term" value="P:protein ubiquitination"/>
    <property type="evidence" value="ECO:0007669"/>
    <property type="project" value="TreeGrafter"/>
</dbReference>
<keyword evidence="4" id="KW-1185">Reference proteome</keyword>
<dbReference type="GO" id="GO:0031464">
    <property type="term" value="C:Cul4A-RING E3 ubiquitin ligase complex"/>
    <property type="evidence" value="ECO:0007669"/>
    <property type="project" value="TreeGrafter"/>
</dbReference>
<dbReference type="PANTHER" id="PTHR14255">
    <property type="entry name" value="CEREBLON"/>
    <property type="match status" value="1"/>
</dbReference>
<name>A0A3L6SNW5_PANMI</name>
<keyword evidence="2" id="KW-0812">Transmembrane</keyword>